<keyword evidence="8" id="KW-0547">Nucleotide-binding</keyword>
<evidence type="ECO:0000256" key="15">
    <source>
        <dbReference type="SAM" id="MobiDB-lite"/>
    </source>
</evidence>
<dbReference type="EMBL" id="KK784895">
    <property type="protein sequence ID" value="KDO68274.1"/>
    <property type="molecule type" value="Genomic_DNA"/>
</dbReference>
<keyword evidence="11" id="KW-0472">Membrane</keyword>
<keyword evidence="10" id="KW-0067">ATP-binding</keyword>
<evidence type="ECO:0000256" key="1">
    <source>
        <dbReference type="ARBA" id="ARBA00004193"/>
    </source>
</evidence>
<dbReference type="STRING" id="2711.A0A067FLJ4"/>
<dbReference type="Gene3D" id="1.10.510.10">
    <property type="entry name" value="Transferase(Phosphotransferase) domain 1"/>
    <property type="match status" value="1"/>
</dbReference>
<dbReference type="AlphaFoldDB" id="A0A067FLJ4"/>
<evidence type="ECO:0000259" key="16">
    <source>
        <dbReference type="PROSITE" id="PS50011"/>
    </source>
</evidence>
<evidence type="ECO:0000256" key="11">
    <source>
        <dbReference type="ARBA" id="ARBA00023136"/>
    </source>
</evidence>
<dbReference type="GO" id="GO:0005886">
    <property type="term" value="C:plasma membrane"/>
    <property type="evidence" value="ECO:0007669"/>
    <property type="project" value="UniProtKB-SubCell"/>
</dbReference>
<evidence type="ECO:0000313" key="17">
    <source>
        <dbReference type="EMBL" id="KDO68274.1"/>
    </source>
</evidence>
<dbReference type="InterPro" id="IPR011009">
    <property type="entry name" value="Kinase-like_dom_sf"/>
</dbReference>
<proteinExistence type="inferred from homology"/>
<dbReference type="GO" id="GO:0004674">
    <property type="term" value="F:protein serine/threonine kinase activity"/>
    <property type="evidence" value="ECO:0007669"/>
    <property type="project" value="UniProtKB-KW"/>
</dbReference>
<evidence type="ECO:0000256" key="2">
    <source>
        <dbReference type="ARBA" id="ARBA00008684"/>
    </source>
</evidence>
<evidence type="ECO:0000256" key="13">
    <source>
        <dbReference type="ARBA" id="ARBA00047899"/>
    </source>
</evidence>
<name>A0A067FLJ4_CITSI</name>
<protein>
    <recommendedName>
        <fullName evidence="3">non-specific serine/threonine protein kinase</fullName>
        <ecNumber evidence="3">2.7.11.1</ecNumber>
    </recommendedName>
</protein>
<evidence type="ECO:0000256" key="14">
    <source>
        <dbReference type="ARBA" id="ARBA00048679"/>
    </source>
</evidence>
<keyword evidence="4" id="KW-1003">Cell membrane</keyword>
<keyword evidence="5" id="KW-0723">Serine/threonine-protein kinase</keyword>
<dbReference type="EC" id="2.7.11.1" evidence="3"/>
<comment type="catalytic activity">
    <reaction evidence="14">
        <text>L-seryl-[protein] + ATP = O-phospho-L-seryl-[protein] + ADP + H(+)</text>
        <dbReference type="Rhea" id="RHEA:17989"/>
        <dbReference type="Rhea" id="RHEA-COMP:9863"/>
        <dbReference type="Rhea" id="RHEA-COMP:11604"/>
        <dbReference type="ChEBI" id="CHEBI:15378"/>
        <dbReference type="ChEBI" id="CHEBI:29999"/>
        <dbReference type="ChEBI" id="CHEBI:30616"/>
        <dbReference type="ChEBI" id="CHEBI:83421"/>
        <dbReference type="ChEBI" id="CHEBI:456216"/>
        <dbReference type="EC" id="2.7.11.1"/>
    </reaction>
</comment>
<feature type="compositionally biased region" description="Polar residues" evidence="15">
    <location>
        <begin position="34"/>
        <end position="44"/>
    </location>
</feature>
<evidence type="ECO:0000256" key="9">
    <source>
        <dbReference type="ARBA" id="ARBA00022777"/>
    </source>
</evidence>
<evidence type="ECO:0000256" key="6">
    <source>
        <dbReference type="ARBA" id="ARBA00022679"/>
    </source>
</evidence>
<dbReference type="Pfam" id="PF07714">
    <property type="entry name" value="PK_Tyr_Ser-Thr"/>
    <property type="match status" value="1"/>
</dbReference>
<dbReference type="GO" id="GO:0009742">
    <property type="term" value="P:brassinosteroid mediated signaling pathway"/>
    <property type="evidence" value="ECO:0007669"/>
    <property type="project" value="InterPro"/>
</dbReference>
<comment type="catalytic activity">
    <reaction evidence="13">
        <text>L-threonyl-[protein] + ATP = O-phospho-L-threonyl-[protein] + ADP + H(+)</text>
        <dbReference type="Rhea" id="RHEA:46608"/>
        <dbReference type="Rhea" id="RHEA-COMP:11060"/>
        <dbReference type="Rhea" id="RHEA-COMP:11605"/>
        <dbReference type="ChEBI" id="CHEBI:15378"/>
        <dbReference type="ChEBI" id="CHEBI:30013"/>
        <dbReference type="ChEBI" id="CHEBI:30616"/>
        <dbReference type="ChEBI" id="CHEBI:61977"/>
        <dbReference type="ChEBI" id="CHEBI:456216"/>
        <dbReference type="EC" id="2.7.11.1"/>
    </reaction>
</comment>
<gene>
    <name evidence="17" type="ORF">CISIN_1g0105291mg</name>
</gene>
<dbReference type="Gene3D" id="3.30.200.20">
    <property type="entry name" value="Phosphorylase Kinase, domain 1"/>
    <property type="match status" value="1"/>
</dbReference>
<feature type="region of interest" description="Disordered" evidence="15">
    <location>
        <begin position="1"/>
        <end position="44"/>
    </location>
</feature>
<keyword evidence="6" id="KW-0808">Transferase</keyword>
<evidence type="ECO:0000256" key="3">
    <source>
        <dbReference type="ARBA" id="ARBA00012513"/>
    </source>
</evidence>
<dbReference type="PANTHER" id="PTHR45863:SF22">
    <property type="entry name" value="SERINE_THREONINE-PROTEIN KINASE BSK1"/>
    <property type="match status" value="1"/>
</dbReference>
<dbReference type="FunFam" id="3.30.200.20:FF:000154">
    <property type="entry name" value="probable serine/threonine-protein kinase At4g35230"/>
    <property type="match status" value="1"/>
</dbReference>
<evidence type="ECO:0000256" key="4">
    <source>
        <dbReference type="ARBA" id="ARBA00022475"/>
    </source>
</evidence>
<dbReference type="InterPro" id="IPR000719">
    <property type="entry name" value="Prot_kinase_dom"/>
</dbReference>
<comment type="similarity">
    <text evidence="2">Belongs to the protein kinase superfamily. Ser/Thr protein kinase family.</text>
</comment>
<feature type="compositionally biased region" description="Basic and acidic residues" evidence="15">
    <location>
        <begin position="11"/>
        <end position="32"/>
    </location>
</feature>
<keyword evidence="12" id="KW-0449">Lipoprotein</keyword>
<reference evidence="17 18" key="1">
    <citation type="submission" date="2014-04" db="EMBL/GenBank/DDBJ databases">
        <authorList>
            <consortium name="International Citrus Genome Consortium"/>
            <person name="Gmitter F."/>
            <person name="Chen C."/>
            <person name="Farmerie W."/>
            <person name="Harkins T."/>
            <person name="Desany B."/>
            <person name="Mohiuddin M."/>
            <person name="Kodira C."/>
            <person name="Borodovsky M."/>
            <person name="Lomsadze A."/>
            <person name="Burns P."/>
            <person name="Jenkins J."/>
            <person name="Prochnik S."/>
            <person name="Shu S."/>
            <person name="Chapman J."/>
            <person name="Pitluck S."/>
            <person name="Schmutz J."/>
            <person name="Rokhsar D."/>
        </authorList>
    </citation>
    <scope>NUCLEOTIDE SEQUENCE</scope>
</reference>
<feature type="domain" description="Protein kinase" evidence="16">
    <location>
        <begin position="72"/>
        <end position="239"/>
    </location>
</feature>
<evidence type="ECO:0000256" key="8">
    <source>
        <dbReference type="ARBA" id="ARBA00022741"/>
    </source>
</evidence>
<organism evidence="17 18">
    <name type="scientific">Citrus sinensis</name>
    <name type="common">Sweet orange</name>
    <name type="synonym">Citrus aurantium var. sinensis</name>
    <dbReference type="NCBI Taxonomy" id="2711"/>
    <lineage>
        <taxon>Eukaryota</taxon>
        <taxon>Viridiplantae</taxon>
        <taxon>Streptophyta</taxon>
        <taxon>Embryophyta</taxon>
        <taxon>Tracheophyta</taxon>
        <taxon>Spermatophyta</taxon>
        <taxon>Magnoliopsida</taxon>
        <taxon>eudicotyledons</taxon>
        <taxon>Gunneridae</taxon>
        <taxon>Pentapetalae</taxon>
        <taxon>rosids</taxon>
        <taxon>malvids</taxon>
        <taxon>Sapindales</taxon>
        <taxon>Rutaceae</taxon>
        <taxon>Aurantioideae</taxon>
        <taxon>Citrus</taxon>
    </lineage>
</organism>
<keyword evidence="9" id="KW-0418">Kinase</keyword>
<dbReference type="InterPro" id="IPR045845">
    <property type="entry name" value="BSK"/>
</dbReference>
<dbReference type="Proteomes" id="UP000027120">
    <property type="component" value="Unassembled WGS sequence"/>
</dbReference>
<dbReference type="PANTHER" id="PTHR45863">
    <property type="entry name" value="SERINE/THREONINE-PROTEIN KINASE BSK5"/>
    <property type="match status" value="1"/>
</dbReference>
<evidence type="ECO:0000256" key="5">
    <source>
        <dbReference type="ARBA" id="ARBA00022527"/>
    </source>
</evidence>
<keyword evidence="7" id="KW-0519">Myristate</keyword>
<dbReference type="GO" id="GO:0005524">
    <property type="term" value="F:ATP binding"/>
    <property type="evidence" value="ECO:0007669"/>
    <property type="project" value="UniProtKB-KW"/>
</dbReference>
<evidence type="ECO:0000256" key="7">
    <source>
        <dbReference type="ARBA" id="ARBA00022707"/>
    </source>
</evidence>
<accession>A0A067FLJ4</accession>
<feature type="non-terminal residue" evidence="17">
    <location>
        <position position="239"/>
    </location>
</feature>
<sequence length="239" mass="27393">MGCCESSFLKETQRERDEVMNERPLTQRKEASTESDTATPTATVQPTNEEAPLFSEFSFLDLRAATNNFSSDNIVSESGEKAANVVYKGRLENRQWIAVKKFTKVAWPDPTQFKEEAEGVGKLRRKRLANLIGYCCAGDERLLVAEYMPNDTLAKHLFHWEKQTIEWPLRLRVAFYIAEALDYCNTEGRPLYHDLNAYRVLFDEDGDPRLSCFGLMKNSMDGKSYSTNLAYTPPEYLKN</sequence>
<dbReference type="InterPro" id="IPR001245">
    <property type="entry name" value="Ser-Thr/Tyr_kinase_cat_dom"/>
</dbReference>
<evidence type="ECO:0000256" key="10">
    <source>
        <dbReference type="ARBA" id="ARBA00022840"/>
    </source>
</evidence>
<keyword evidence="18" id="KW-1185">Reference proteome</keyword>
<comment type="subcellular location">
    <subcellularLocation>
        <location evidence="1">Cell membrane</location>
        <topology evidence="1">Lipid-anchor</topology>
    </subcellularLocation>
</comment>
<dbReference type="PROSITE" id="PS50011">
    <property type="entry name" value="PROTEIN_KINASE_DOM"/>
    <property type="match status" value="1"/>
</dbReference>
<dbReference type="SUPFAM" id="SSF56112">
    <property type="entry name" value="Protein kinase-like (PK-like)"/>
    <property type="match status" value="1"/>
</dbReference>
<evidence type="ECO:0000256" key="12">
    <source>
        <dbReference type="ARBA" id="ARBA00023288"/>
    </source>
</evidence>
<evidence type="ECO:0000313" key="18">
    <source>
        <dbReference type="Proteomes" id="UP000027120"/>
    </source>
</evidence>